<evidence type="ECO:0000313" key="1">
    <source>
        <dbReference type="EMBL" id="ASA21573.1"/>
    </source>
</evidence>
<sequence>MYKLLALDMDGTLLNPDKIMTAGTIHSIQKLILAGTAVTIASGRFPASVWLHAREAGMNFPLVALNGAVTLDTTTGSLLSGFPLSAADAARLVSIVQACGAYVHFYGFNTLYVPELNEMNKRWPLANVVVHPDKELTEENYRLQTEMIRVEAVNGEMIDFVQNSEVPVYKAAVICTDTLVLDQLLLILQNWGTFELTRTGSHRFDVNASGVNKQSALVQLCSEHGIDSSEVAAAGDYDNDLAMLRWAGLGIAMGNAKTHVQAAAKVVTGSNSEDGLAQAIQRHLLFTL</sequence>
<dbReference type="GO" id="GO:0000287">
    <property type="term" value="F:magnesium ion binding"/>
    <property type="evidence" value="ECO:0007669"/>
    <property type="project" value="TreeGrafter"/>
</dbReference>
<dbReference type="Gene3D" id="3.30.1240.10">
    <property type="match status" value="1"/>
</dbReference>
<evidence type="ECO:0008006" key="3">
    <source>
        <dbReference type="Google" id="ProtNLM"/>
    </source>
</evidence>
<dbReference type="InterPro" id="IPR036412">
    <property type="entry name" value="HAD-like_sf"/>
</dbReference>
<dbReference type="EMBL" id="CP021780">
    <property type="protein sequence ID" value="ASA21573.1"/>
    <property type="molecule type" value="Genomic_DNA"/>
</dbReference>
<dbReference type="PANTHER" id="PTHR10000:SF8">
    <property type="entry name" value="HAD SUPERFAMILY HYDROLASE-LIKE, TYPE 3"/>
    <property type="match status" value="1"/>
</dbReference>
<dbReference type="Pfam" id="PF08282">
    <property type="entry name" value="Hydrolase_3"/>
    <property type="match status" value="1"/>
</dbReference>
<evidence type="ECO:0000313" key="2">
    <source>
        <dbReference type="Proteomes" id="UP000249890"/>
    </source>
</evidence>
<accession>A0A2Z2KEP4</accession>
<proteinExistence type="predicted"/>
<dbReference type="PANTHER" id="PTHR10000">
    <property type="entry name" value="PHOSPHOSERINE PHOSPHATASE"/>
    <property type="match status" value="1"/>
</dbReference>
<dbReference type="InterPro" id="IPR000150">
    <property type="entry name" value="Cof"/>
</dbReference>
<reference evidence="1 2" key="1">
    <citation type="submission" date="2017-06" db="EMBL/GenBank/DDBJ databases">
        <title>Complete genome sequence of Paenibacillus donghaensis KCTC 13049T isolated from East Sea sediment, South Korea.</title>
        <authorList>
            <person name="Jung B.K."/>
            <person name="Hong S.-J."/>
            <person name="Shin J.-H."/>
        </authorList>
    </citation>
    <scope>NUCLEOTIDE SEQUENCE [LARGE SCALE GENOMIC DNA]</scope>
    <source>
        <strain evidence="1 2">KCTC 13049</strain>
    </source>
</reference>
<dbReference type="GO" id="GO:0005829">
    <property type="term" value="C:cytosol"/>
    <property type="evidence" value="ECO:0007669"/>
    <property type="project" value="TreeGrafter"/>
</dbReference>
<dbReference type="KEGG" id="pdh:B9T62_12805"/>
<dbReference type="InterPro" id="IPR023214">
    <property type="entry name" value="HAD_sf"/>
</dbReference>
<keyword evidence="2" id="KW-1185">Reference proteome</keyword>
<protein>
    <recommendedName>
        <fullName evidence="3">Hydrolase</fullName>
    </recommendedName>
</protein>
<dbReference type="GO" id="GO:0016791">
    <property type="term" value="F:phosphatase activity"/>
    <property type="evidence" value="ECO:0007669"/>
    <property type="project" value="TreeGrafter"/>
</dbReference>
<name>A0A2Z2KEP4_9BACL</name>
<dbReference type="Proteomes" id="UP000249890">
    <property type="component" value="Chromosome"/>
</dbReference>
<organism evidence="1 2">
    <name type="scientific">Paenibacillus donghaensis</name>
    <dbReference type="NCBI Taxonomy" id="414771"/>
    <lineage>
        <taxon>Bacteria</taxon>
        <taxon>Bacillati</taxon>
        <taxon>Bacillota</taxon>
        <taxon>Bacilli</taxon>
        <taxon>Bacillales</taxon>
        <taxon>Paenibacillaceae</taxon>
        <taxon>Paenibacillus</taxon>
    </lineage>
</organism>
<dbReference type="AlphaFoldDB" id="A0A2Z2KEP4"/>
<dbReference type="Gene3D" id="3.40.50.1000">
    <property type="entry name" value="HAD superfamily/HAD-like"/>
    <property type="match status" value="1"/>
</dbReference>
<dbReference type="SFLD" id="SFLDS00003">
    <property type="entry name" value="Haloacid_Dehalogenase"/>
    <property type="match status" value="1"/>
</dbReference>
<dbReference type="SFLD" id="SFLDG01140">
    <property type="entry name" value="C2.B:_Phosphomannomutase_and_P"/>
    <property type="match status" value="1"/>
</dbReference>
<gene>
    <name evidence="1" type="ORF">B9T62_12805</name>
</gene>
<dbReference type="NCBIfam" id="TIGR00099">
    <property type="entry name" value="Cof-subfamily"/>
    <property type="match status" value="1"/>
</dbReference>
<dbReference type="PROSITE" id="PS01228">
    <property type="entry name" value="COF_1"/>
    <property type="match status" value="1"/>
</dbReference>
<dbReference type="SUPFAM" id="SSF56784">
    <property type="entry name" value="HAD-like"/>
    <property type="match status" value="1"/>
</dbReference>
<dbReference type="OrthoDB" id="9806027at2"/>
<dbReference type="RefSeq" id="WP_087915582.1">
    <property type="nucleotide sequence ID" value="NZ_CP021780.1"/>
</dbReference>